<comment type="caution">
    <text evidence="2">The sequence shown here is derived from an EMBL/GenBank/DDBJ whole genome shotgun (WGS) entry which is preliminary data.</text>
</comment>
<dbReference type="PANTHER" id="PTHR11575">
    <property type="entry name" value="5'-NUCLEOTIDASE-RELATED"/>
    <property type="match status" value="1"/>
</dbReference>
<dbReference type="InterPro" id="IPR004843">
    <property type="entry name" value="Calcineurin-like_PHP"/>
</dbReference>
<dbReference type="PANTHER" id="PTHR11575:SF6">
    <property type="entry name" value="2',3'-CYCLIC-NUCLEOTIDE 2'-PHOSPHODIESTERASE_3'-NUCLEOTIDASE"/>
    <property type="match status" value="1"/>
</dbReference>
<name>A0A2B0W0P0_BACAN</name>
<organism evidence="2 3">
    <name type="scientific">Bacillus anthracis</name>
    <name type="common">anthrax bacterium</name>
    <dbReference type="NCBI Taxonomy" id="1392"/>
    <lineage>
        <taxon>Bacteria</taxon>
        <taxon>Bacillati</taxon>
        <taxon>Bacillota</taxon>
        <taxon>Bacilli</taxon>
        <taxon>Bacillales</taxon>
        <taxon>Bacillaceae</taxon>
        <taxon>Bacillus</taxon>
        <taxon>Bacillus cereus group</taxon>
    </lineage>
</organism>
<sequence>MLLVTAVTVKPAISKAEESDVNITLLGTADIHGRFMPWDYALDGANMSGSLTQLYTVIKKVRQENPNTILVDAGDTIQGNSVELFNDKPQSPMMVAMNTMGYDAWAFGNHEFNFGLDTLKKVSEQYKGKMLAG</sequence>
<accession>A0A2B0W0P0</accession>
<dbReference type="GO" id="GO:0030288">
    <property type="term" value="C:outer membrane-bounded periplasmic space"/>
    <property type="evidence" value="ECO:0007669"/>
    <property type="project" value="TreeGrafter"/>
</dbReference>
<dbReference type="GO" id="GO:0009166">
    <property type="term" value="P:nucleotide catabolic process"/>
    <property type="evidence" value="ECO:0007669"/>
    <property type="project" value="InterPro"/>
</dbReference>
<feature type="non-terminal residue" evidence="2">
    <location>
        <position position="133"/>
    </location>
</feature>
<protein>
    <submittedName>
        <fullName evidence="2">Bifunctional metallophosphatase/5'-nucleotidase</fullName>
    </submittedName>
</protein>
<dbReference type="Gene3D" id="3.60.21.10">
    <property type="match status" value="1"/>
</dbReference>
<evidence type="ECO:0000313" key="3">
    <source>
        <dbReference type="Proteomes" id="UP000222851"/>
    </source>
</evidence>
<reference evidence="2 3" key="1">
    <citation type="submission" date="2017-09" db="EMBL/GenBank/DDBJ databases">
        <title>Large-scale bioinformatics analysis of Bacillus genomes uncovers conserved roles of natural products in bacterial physiology.</title>
        <authorList>
            <consortium name="Agbiome Team Llc"/>
            <person name="Bleich R.M."/>
            <person name="Grubbs K.J."/>
            <person name="Santa Maria K.C."/>
            <person name="Allen S.E."/>
            <person name="Farag S."/>
            <person name="Shank E.A."/>
            <person name="Bowers A."/>
        </authorList>
    </citation>
    <scope>NUCLEOTIDE SEQUENCE [LARGE SCALE GENOMIC DNA]</scope>
    <source>
        <strain evidence="2 3">AFS081271</strain>
    </source>
</reference>
<dbReference type="Proteomes" id="UP000222851">
    <property type="component" value="Unassembled WGS sequence"/>
</dbReference>
<feature type="domain" description="Calcineurin-like phosphoesterase" evidence="1">
    <location>
        <begin position="24"/>
        <end position="116"/>
    </location>
</feature>
<dbReference type="AlphaFoldDB" id="A0A2B0W0P0"/>
<evidence type="ECO:0000313" key="2">
    <source>
        <dbReference type="EMBL" id="PFL45007.1"/>
    </source>
</evidence>
<dbReference type="GO" id="GO:0016787">
    <property type="term" value="F:hydrolase activity"/>
    <property type="evidence" value="ECO:0007669"/>
    <property type="project" value="InterPro"/>
</dbReference>
<dbReference type="Pfam" id="PF00149">
    <property type="entry name" value="Metallophos"/>
    <property type="match status" value="1"/>
</dbReference>
<dbReference type="SUPFAM" id="SSF56300">
    <property type="entry name" value="Metallo-dependent phosphatases"/>
    <property type="match status" value="1"/>
</dbReference>
<dbReference type="EMBL" id="NUXH01000267">
    <property type="protein sequence ID" value="PFL45007.1"/>
    <property type="molecule type" value="Genomic_DNA"/>
</dbReference>
<dbReference type="InterPro" id="IPR006179">
    <property type="entry name" value="5_nucleotidase/apyrase"/>
</dbReference>
<gene>
    <name evidence="2" type="ORF">COJ30_31685</name>
</gene>
<dbReference type="InterPro" id="IPR029052">
    <property type="entry name" value="Metallo-depent_PP-like"/>
</dbReference>
<proteinExistence type="predicted"/>
<evidence type="ECO:0000259" key="1">
    <source>
        <dbReference type="Pfam" id="PF00149"/>
    </source>
</evidence>